<dbReference type="SUPFAM" id="SSF100950">
    <property type="entry name" value="NagB/RpiA/CoA transferase-like"/>
    <property type="match status" value="1"/>
</dbReference>
<dbReference type="HOGENOM" id="CLU_049557_0_0_2"/>
<dbReference type="OrthoDB" id="301771at2157"/>
<dbReference type="Gene3D" id="3.40.1080.10">
    <property type="entry name" value="Glutaconate Coenzyme A-transferase"/>
    <property type="match status" value="1"/>
</dbReference>
<dbReference type="GeneID" id="14211323"/>
<dbReference type="EMBL" id="CP003378">
    <property type="protein sequence ID" value="AFZ69854.1"/>
    <property type="molecule type" value="Genomic_DNA"/>
</dbReference>
<name>L0A8V6_CALLD</name>
<proteinExistence type="predicted"/>
<gene>
    <name evidence="1" type="ordered locus">Calag_0063</name>
</gene>
<dbReference type="KEGG" id="clg:Calag_0063"/>
<dbReference type="InterPro" id="IPR037171">
    <property type="entry name" value="NagB/RpiA_transferase-like"/>
</dbReference>
<dbReference type="AlphaFoldDB" id="L0A8V6"/>
<dbReference type="eggNOG" id="arCOG01987">
    <property type="taxonomic scope" value="Archaea"/>
</dbReference>
<dbReference type="InParanoid" id="L0A8V6"/>
<dbReference type="InterPro" id="IPR004165">
    <property type="entry name" value="CoA_trans_fam_I"/>
</dbReference>
<organism evidence="1 2">
    <name type="scientific">Caldisphaera lagunensis (strain DSM 15908 / JCM 11604 / ANMR 0165 / IC-154)</name>
    <dbReference type="NCBI Taxonomy" id="1056495"/>
    <lineage>
        <taxon>Archaea</taxon>
        <taxon>Thermoproteota</taxon>
        <taxon>Thermoprotei</taxon>
        <taxon>Acidilobales</taxon>
        <taxon>Caldisphaeraceae</taxon>
        <taxon>Caldisphaera</taxon>
    </lineage>
</organism>
<dbReference type="SMART" id="SM00882">
    <property type="entry name" value="CoA_trans"/>
    <property type="match status" value="1"/>
</dbReference>
<dbReference type="PANTHER" id="PTHR43293">
    <property type="entry name" value="ACETATE COA-TRANSFERASE YDIF"/>
    <property type="match status" value="1"/>
</dbReference>
<keyword evidence="2" id="KW-1185">Reference proteome</keyword>
<dbReference type="GO" id="GO:0008410">
    <property type="term" value="F:CoA-transferase activity"/>
    <property type="evidence" value="ECO:0007669"/>
    <property type="project" value="InterPro"/>
</dbReference>
<protein>
    <submittedName>
        <fullName evidence="1">Acyl CoA:acetate/3-ketoacid CoA transferase, alpha subunit</fullName>
    </submittedName>
</protein>
<accession>L0A8V6</accession>
<dbReference type="RefSeq" id="WP_015231752.1">
    <property type="nucleotide sequence ID" value="NC_019791.1"/>
</dbReference>
<dbReference type="Pfam" id="PF01144">
    <property type="entry name" value="CoA_trans"/>
    <property type="match status" value="1"/>
</dbReference>
<dbReference type="STRING" id="1056495.Calag_0063"/>
<dbReference type="PANTHER" id="PTHR43293:SF3">
    <property type="entry name" value="CHOLESTEROL RING-CLEAVING HYDROLASE IPDB SUBUNIT"/>
    <property type="match status" value="1"/>
</dbReference>
<evidence type="ECO:0000313" key="2">
    <source>
        <dbReference type="Proteomes" id="UP000010469"/>
    </source>
</evidence>
<evidence type="ECO:0000313" key="1">
    <source>
        <dbReference type="EMBL" id="AFZ69854.1"/>
    </source>
</evidence>
<dbReference type="Proteomes" id="UP000010469">
    <property type="component" value="Chromosome"/>
</dbReference>
<reference evidence="2" key="1">
    <citation type="submission" date="2012-03" db="EMBL/GenBank/DDBJ databases">
        <title>Complete genome of Caldisphaera lagunensis DSM 15908.</title>
        <authorList>
            <person name="Lucas S."/>
            <person name="Copeland A."/>
            <person name="Lapidus A."/>
            <person name="Glavina del Rio T."/>
            <person name="Dalin E."/>
            <person name="Tice H."/>
            <person name="Bruce D."/>
            <person name="Goodwin L."/>
            <person name="Pitluck S."/>
            <person name="Peters L."/>
            <person name="Mikhailova N."/>
            <person name="Teshima H."/>
            <person name="Kyrpides N."/>
            <person name="Mavromatis K."/>
            <person name="Ivanova N."/>
            <person name="Brettin T."/>
            <person name="Detter J.C."/>
            <person name="Han C."/>
            <person name="Larimer F."/>
            <person name="Land M."/>
            <person name="Hauser L."/>
            <person name="Markowitz V."/>
            <person name="Cheng J.-F."/>
            <person name="Hugenholtz P."/>
            <person name="Woyke T."/>
            <person name="Wu D."/>
            <person name="Spring S."/>
            <person name="Schroeder M."/>
            <person name="Brambilla E."/>
            <person name="Klenk H.-P."/>
            <person name="Eisen J.A."/>
        </authorList>
    </citation>
    <scope>NUCLEOTIDE SEQUENCE [LARGE SCALE GENOMIC DNA]</scope>
    <source>
        <strain evidence="2">DSM 15908 / JCM 11604 / IC-154</strain>
    </source>
</reference>
<keyword evidence="1" id="KW-0808">Transferase</keyword>
<sequence length="274" mass="30858">MPTSKIMNLNEAVDLINNGDLITISGITFFRNPMSFISALIKSDKKDLSFVDREPGFGLDVLTASNKLKMIRAAMATFEHFGLSPNVRKAAERKQVDYLEDTCGAIIAGFRAGAQGVPFMPVRGIIGSDLVNIHEKRGTWKIIKDPFTNEDIAIIKAIEPDVAIIHVHMSDEYGNSVILGPRYEDELKIRAAKKVIITAERIVDKEELKKRNTEQLSSTSIHVDAVIHSKNGAWPTGMYTMYEADYKAINEYYNYAKDGKAIEWINNNLLKRWY</sequence>
<dbReference type="Gene3D" id="3.30.30.40">
    <property type="match status" value="1"/>
</dbReference>
<dbReference type="FunCoup" id="L0A8V6">
    <property type="interactions" value="23"/>
</dbReference>